<dbReference type="EMBL" id="CAAALY010014120">
    <property type="protein sequence ID" value="VEL12215.1"/>
    <property type="molecule type" value="Genomic_DNA"/>
</dbReference>
<proteinExistence type="predicted"/>
<protein>
    <submittedName>
        <fullName evidence="1">Uncharacterized protein</fullName>
    </submittedName>
</protein>
<dbReference type="Proteomes" id="UP000784294">
    <property type="component" value="Unassembled WGS sequence"/>
</dbReference>
<evidence type="ECO:0000313" key="1">
    <source>
        <dbReference type="EMBL" id="VEL12215.1"/>
    </source>
</evidence>
<gene>
    <name evidence="1" type="ORF">PXEA_LOCUS5655</name>
</gene>
<accession>A0A3S5A586</accession>
<evidence type="ECO:0000313" key="2">
    <source>
        <dbReference type="Proteomes" id="UP000784294"/>
    </source>
</evidence>
<sequence length="164" mass="18681">MYLCPCKTRIPASNCGYISSTSQGKRIGKSRGSIPLLQCRDQVKQPLTVKKFTKSFDSARDWCWRGKMTFYDEDNLENQGVMISLSVDLQRPPPRSDVDWVAHFQQPAAVYAVYRDRLQNQLVSLSSAFVRLNGWDSKTIEDADRVQDRNILVGSVQVNGCFRL</sequence>
<dbReference type="AlphaFoldDB" id="A0A3S5A586"/>
<comment type="caution">
    <text evidence="1">The sequence shown here is derived from an EMBL/GenBank/DDBJ whole genome shotgun (WGS) entry which is preliminary data.</text>
</comment>
<reference evidence="1" key="1">
    <citation type="submission" date="2018-11" db="EMBL/GenBank/DDBJ databases">
        <authorList>
            <consortium name="Pathogen Informatics"/>
        </authorList>
    </citation>
    <scope>NUCLEOTIDE SEQUENCE</scope>
</reference>
<keyword evidence="2" id="KW-1185">Reference proteome</keyword>
<organism evidence="1 2">
    <name type="scientific">Protopolystoma xenopodis</name>
    <dbReference type="NCBI Taxonomy" id="117903"/>
    <lineage>
        <taxon>Eukaryota</taxon>
        <taxon>Metazoa</taxon>
        <taxon>Spiralia</taxon>
        <taxon>Lophotrochozoa</taxon>
        <taxon>Platyhelminthes</taxon>
        <taxon>Monogenea</taxon>
        <taxon>Polyopisthocotylea</taxon>
        <taxon>Polystomatidea</taxon>
        <taxon>Polystomatidae</taxon>
        <taxon>Protopolystoma</taxon>
    </lineage>
</organism>
<name>A0A3S5A586_9PLAT</name>